<dbReference type="Gene3D" id="3.50.50.60">
    <property type="entry name" value="FAD/NAD(P)-binding domain"/>
    <property type="match status" value="2"/>
</dbReference>
<dbReference type="AlphaFoldDB" id="A0A366E523"/>
<dbReference type="PANTHER" id="PTHR42783">
    <property type="entry name" value="GLUTAMATE SYNTHASE [NADPH] SMALL CHAIN"/>
    <property type="match status" value="1"/>
</dbReference>
<proteinExistence type="predicted"/>
<dbReference type="OrthoDB" id="9803192at2"/>
<dbReference type="InterPro" id="IPR009051">
    <property type="entry name" value="Helical_ferredxn"/>
</dbReference>
<feature type="region of interest" description="Disordered" evidence="1">
    <location>
        <begin position="1"/>
        <end position="23"/>
    </location>
</feature>
<comment type="caution">
    <text evidence="3">The sequence shown here is derived from an EMBL/GenBank/DDBJ whole genome shotgun (WGS) entry which is preliminary data.</text>
</comment>
<dbReference type="InterPro" id="IPR036188">
    <property type="entry name" value="FAD/NAD-bd_sf"/>
</dbReference>
<dbReference type="PANTHER" id="PTHR42783:SF3">
    <property type="entry name" value="GLUTAMATE SYNTHASE [NADPH] SMALL CHAIN-RELATED"/>
    <property type="match status" value="1"/>
</dbReference>
<dbReference type="SUPFAM" id="SSF46548">
    <property type="entry name" value="alpha-helical ferredoxin"/>
    <property type="match status" value="1"/>
</dbReference>
<dbReference type="PRINTS" id="PR00469">
    <property type="entry name" value="PNDRDTASEII"/>
</dbReference>
<sequence length="499" mass="53053">MSDHNGKPGMNRSADTTAPDIRPNRLNDYQDIFADLHPPLDKHEALVEADRCYFCHDAPCMTACPTHIDIPQFIRQIAGGNPQGAARTILSENILGGMCARVCPTETLCEEACVREAAEGKPVRIGLLQRHATDHLMDSGVHPFTRAPVTGKSVAVVGAGPAGLACAHALAREGHTVTIFEARPKGGGLNEYGIASYKSVDNFAARELEFILKIGGITIETGKALGKDIQLDALRSGYDAVFLGLGLGGTNRLHIAGEDADNVLDAVRTIAELRQSSDLSRLNIGNDVVVIGGGMTAIDIAVQIKRLGAENVTLAYRRGREHMNASVYEQQLAQMEGVLIRDNLQPEEILLNDQGQAIAIRLAQTEQRDGKLVATGATLTVPADQIYKAIGQKLDGQGLGASGIEMSGGRIKTDAENRTSMQGIWAGGDCVAGGQDLTVSSVQDGKVAAQSIHQHLMQLPEAVSGFAEAVLAANRKDLPSLWPQTPSVHTHATSSAKDH</sequence>
<keyword evidence="4" id="KW-1185">Reference proteome</keyword>
<gene>
    <name evidence="3" type="ORF">DFR47_102273</name>
</gene>
<reference evidence="3 4" key="1">
    <citation type="submission" date="2018-06" db="EMBL/GenBank/DDBJ databases">
        <title>Genomic Encyclopedia of Type Strains, Phase IV (KMG-IV): sequencing the most valuable type-strain genomes for metagenomic binning, comparative biology and taxonomic classification.</title>
        <authorList>
            <person name="Goeker M."/>
        </authorList>
    </citation>
    <scope>NUCLEOTIDE SEQUENCE [LARGE SCALE GENOMIC DNA]</scope>
    <source>
        <strain evidence="3 4">DSM 25619</strain>
    </source>
</reference>
<name>A0A366E523_9HYPH</name>
<dbReference type="GO" id="GO:0016491">
    <property type="term" value="F:oxidoreductase activity"/>
    <property type="evidence" value="ECO:0007669"/>
    <property type="project" value="InterPro"/>
</dbReference>
<dbReference type="EMBL" id="QNRH01000002">
    <property type="protein sequence ID" value="RBO97491.1"/>
    <property type="molecule type" value="Genomic_DNA"/>
</dbReference>
<organism evidence="3 4">
    <name type="scientific">Pseudochrobactrum asaccharolyticum</name>
    <dbReference type="NCBI Taxonomy" id="354351"/>
    <lineage>
        <taxon>Bacteria</taxon>
        <taxon>Pseudomonadati</taxon>
        <taxon>Pseudomonadota</taxon>
        <taxon>Alphaproteobacteria</taxon>
        <taxon>Hyphomicrobiales</taxon>
        <taxon>Brucellaceae</taxon>
        <taxon>Pseudochrobactrum</taxon>
    </lineage>
</organism>
<dbReference type="Proteomes" id="UP000252893">
    <property type="component" value="Unassembled WGS sequence"/>
</dbReference>
<feature type="domain" description="4Fe-4S ferredoxin-type" evidence="2">
    <location>
        <begin position="43"/>
        <end position="76"/>
    </location>
</feature>
<dbReference type="InterPro" id="IPR023753">
    <property type="entry name" value="FAD/NAD-binding_dom"/>
</dbReference>
<feature type="region of interest" description="Disordered" evidence="1">
    <location>
        <begin position="479"/>
        <end position="499"/>
    </location>
</feature>
<dbReference type="InterPro" id="IPR017896">
    <property type="entry name" value="4Fe4S_Fe-S-bd"/>
</dbReference>
<dbReference type="PRINTS" id="PR00368">
    <property type="entry name" value="FADPNR"/>
</dbReference>
<evidence type="ECO:0000313" key="3">
    <source>
        <dbReference type="EMBL" id="RBO97491.1"/>
    </source>
</evidence>
<dbReference type="Gene3D" id="1.10.1060.10">
    <property type="entry name" value="Alpha-helical ferredoxin"/>
    <property type="match status" value="1"/>
</dbReference>
<dbReference type="PROSITE" id="PS51379">
    <property type="entry name" value="4FE4S_FER_2"/>
    <property type="match status" value="1"/>
</dbReference>
<dbReference type="RefSeq" id="WP_113943497.1">
    <property type="nucleotide sequence ID" value="NZ_JBHEEG010000002.1"/>
</dbReference>
<dbReference type="Pfam" id="PF07992">
    <property type="entry name" value="Pyr_redox_2"/>
    <property type="match status" value="1"/>
</dbReference>
<dbReference type="GO" id="GO:0051536">
    <property type="term" value="F:iron-sulfur cluster binding"/>
    <property type="evidence" value="ECO:0007669"/>
    <property type="project" value="InterPro"/>
</dbReference>
<evidence type="ECO:0000313" key="4">
    <source>
        <dbReference type="Proteomes" id="UP000252893"/>
    </source>
</evidence>
<evidence type="ECO:0000256" key="1">
    <source>
        <dbReference type="SAM" id="MobiDB-lite"/>
    </source>
</evidence>
<protein>
    <submittedName>
        <fullName evidence="3">Glutamate synthase (NADPH/NADH) small chain</fullName>
    </submittedName>
</protein>
<dbReference type="InterPro" id="IPR028261">
    <property type="entry name" value="DPD_II"/>
</dbReference>
<dbReference type="SUPFAM" id="SSF51971">
    <property type="entry name" value="Nucleotide-binding domain"/>
    <property type="match status" value="2"/>
</dbReference>
<accession>A0A366E523</accession>
<evidence type="ECO:0000259" key="2">
    <source>
        <dbReference type="PROSITE" id="PS51379"/>
    </source>
</evidence>
<feature type="compositionally biased region" description="Polar residues" evidence="1">
    <location>
        <begin position="482"/>
        <end position="499"/>
    </location>
</feature>
<dbReference type="Pfam" id="PF14691">
    <property type="entry name" value="Fer4_20"/>
    <property type="match status" value="1"/>
</dbReference>